<organism evidence="2 3">
    <name type="scientific">Ostreococcus lucimarinus (strain CCE9901)</name>
    <dbReference type="NCBI Taxonomy" id="436017"/>
    <lineage>
        <taxon>Eukaryota</taxon>
        <taxon>Viridiplantae</taxon>
        <taxon>Chlorophyta</taxon>
        <taxon>Mamiellophyceae</taxon>
        <taxon>Mamiellales</taxon>
        <taxon>Bathycoccaceae</taxon>
        <taxon>Ostreococcus</taxon>
    </lineage>
</organism>
<reference evidence="2 3" key="1">
    <citation type="journal article" date="2007" name="Proc. Natl. Acad. Sci. U.S.A.">
        <title>The tiny eukaryote Ostreococcus provides genomic insights into the paradox of plankton speciation.</title>
        <authorList>
            <person name="Palenik B."/>
            <person name="Grimwood J."/>
            <person name="Aerts A."/>
            <person name="Rouze P."/>
            <person name="Salamov A."/>
            <person name="Putnam N."/>
            <person name="Dupont C."/>
            <person name="Jorgensen R."/>
            <person name="Derelle E."/>
            <person name="Rombauts S."/>
            <person name="Zhou K."/>
            <person name="Otillar R."/>
            <person name="Merchant S.S."/>
            <person name="Podell S."/>
            <person name="Gaasterland T."/>
            <person name="Napoli C."/>
            <person name="Gendler K."/>
            <person name="Manuell A."/>
            <person name="Tai V."/>
            <person name="Vallon O."/>
            <person name="Piganeau G."/>
            <person name="Jancek S."/>
            <person name="Heijde M."/>
            <person name="Jabbari K."/>
            <person name="Bowler C."/>
            <person name="Lohr M."/>
            <person name="Robbens S."/>
            <person name="Werner G."/>
            <person name="Dubchak I."/>
            <person name="Pazour G.J."/>
            <person name="Ren Q."/>
            <person name="Paulsen I."/>
            <person name="Delwiche C."/>
            <person name="Schmutz J."/>
            <person name="Rokhsar D."/>
            <person name="Van de Peer Y."/>
            <person name="Moreau H."/>
            <person name="Grigoriev I.V."/>
        </authorList>
    </citation>
    <scope>NUCLEOTIDE SEQUENCE [LARGE SCALE GENOMIC DNA]</scope>
    <source>
        <strain evidence="2 3">CCE9901</strain>
    </source>
</reference>
<feature type="region of interest" description="Disordered" evidence="1">
    <location>
        <begin position="1"/>
        <end position="36"/>
    </location>
</feature>
<evidence type="ECO:0000313" key="3">
    <source>
        <dbReference type="Proteomes" id="UP000001568"/>
    </source>
</evidence>
<sequence>MGRERGNGGSGMSASARAFAPKKATRKDRWADSFDPDFIRRDPSVGSARMVPMNVPGVMPMMMPPPMGGMTWQQAAPSYFAPPMPPPMPPGPPPPRPSRERGDDV</sequence>
<evidence type="ECO:0000313" key="2">
    <source>
        <dbReference type="EMBL" id="ABP00788.1"/>
    </source>
</evidence>
<name>A4SAP9_OSTLU</name>
<dbReference type="HOGENOM" id="CLU_2241124_0_0_1"/>
<dbReference type="GeneID" id="5006705"/>
<proteinExistence type="predicted"/>
<protein>
    <submittedName>
        <fullName evidence="2">Uncharacterized protein</fullName>
    </submittedName>
</protein>
<keyword evidence="3" id="KW-1185">Reference proteome</keyword>
<accession>A4SAP9</accession>
<evidence type="ECO:0000256" key="1">
    <source>
        <dbReference type="SAM" id="MobiDB-lite"/>
    </source>
</evidence>
<dbReference type="EMBL" id="CP000600">
    <property type="protein sequence ID" value="ABP00788.1"/>
    <property type="molecule type" value="Genomic_DNA"/>
</dbReference>
<feature type="compositionally biased region" description="Basic and acidic residues" evidence="1">
    <location>
        <begin position="27"/>
        <end position="36"/>
    </location>
</feature>
<feature type="compositionally biased region" description="Pro residues" evidence="1">
    <location>
        <begin position="80"/>
        <end position="96"/>
    </location>
</feature>
<dbReference type="AlphaFoldDB" id="A4SAP9"/>
<dbReference type="Proteomes" id="UP000001568">
    <property type="component" value="Chromosome 20"/>
</dbReference>
<dbReference type="KEGG" id="olu:OSTLU_29337"/>
<gene>
    <name evidence="2" type="ORF">OSTLU_29337</name>
</gene>
<feature type="region of interest" description="Disordered" evidence="1">
    <location>
        <begin position="73"/>
        <end position="105"/>
    </location>
</feature>
<dbReference type="Gramene" id="ABP00788">
    <property type="protein sequence ID" value="ABP00788"/>
    <property type="gene ID" value="OSTLU_29337"/>
</dbReference>
<dbReference type="RefSeq" id="XP_001422471.1">
    <property type="nucleotide sequence ID" value="XM_001422434.1"/>
</dbReference>